<organism evidence="1">
    <name type="scientific">Caudovirales sp. ctNZz8</name>
    <dbReference type="NCBI Taxonomy" id="2826772"/>
    <lineage>
        <taxon>Viruses</taxon>
        <taxon>Duplodnaviria</taxon>
        <taxon>Heunggongvirae</taxon>
        <taxon>Uroviricota</taxon>
        <taxon>Caudoviricetes</taxon>
    </lineage>
</organism>
<dbReference type="EMBL" id="BK015770">
    <property type="protein sequence ID" value="DAE24177.1"/>
    <property type="molecule type" value="Genomic_DNA"/>
</dbReference>
<name>A0A8S5QZC7_9CAUD</name>
<accession>A0A8S5QZC7</accession>
<proteinExistence type="predicted"/>
<reference evidence="1" key="1">
    <citation type="journal article" date="2021" name="Proc. Natl. Acad. Sci. U.S.A.">
        <title>A Catalog of Tens of Thousands of Viruses from Human Metagenomes Reveals Hidden Associations with Chronic Diseases.</title>
        <authorList>
            <person name="Tisza M.J."/>
            <person name="Buck C.B."/>
        </authorList>
    </citation>
    <scope>NUCLEOTIDE SEQUENCE</scope>
    <source>
        <strain evidence="1">CtNZz8</strain>
    </source>
</reference>
<evidence type="ECO:0000313" key="1">
    <source>
        <dbReference type="EMBL" id="DAE24177.1"/>
    </source>
</evidence>
<sequence length="58" mass="6460">MLIITVQVNAPAGQAIGIKEQIAQDLERYGDTRVLSVEVVKQTYQQMKLGGMDNEVLR</sequence>
<protein>
    <submittedName>
        <fullName evidence="1">Uncharacterized protein</fullName>
    </submittedName>
</protein>